<dbReference type="Proteomes" id="UP000814243">
    <property type="component" value="Unassembled WGS sequence"/>
</dbReference>
<organism evidence="4 5">
    <name type="scientific">Spodoptera exigua</name>
    <name type="common">Beet armyworm</name>
    <name type="synonym">Noctua fulgens</name>
    <dbReference type="NCBI Taxonomy" id="7107"/>
    <lineage>
        <taxon>Eukaryota</taxon>
        <taxon>Metazoa</taxon>
        <taxon>Ecdysozoa</taxon>
        <taxon>Arthropoda</taxon>
        <taxon>Hexapoda</taxon>
        <taxon>Insecta</taxon>
        <taxon>Pterygota</taxon>
        <taxon>Neoptera</taxon>
        <taxon>Endopterygota</taxon>
        <taxon>Lepidoptera</taxon>
        <taxon>Glossata</taxon>
        <taxon>Ditrysia</taxon>
        <taxon>Noctuoidea</taxon>
        <taxon>Noctuidae</taxon>
        <taxon>Amphipyrinae</taxon>
        <taxon>Spodoptera</taxon>
    </lineage>
</organism>
<name>A0A922MPS7_SPOEX</name>
<evidence type="ECO:0000259" key="3">
    <source>
        <dbReference type="Pfam" id="PF13359"/>
    </source>
</evidence>
<feature type="domain" description="DDE Tnp4" evidence="3">
    <location>
        <begin position="88"/>
        <end position="152"/>
    </location>
</feature>
<protein>
    <recommendedName>
        <fullName evidence="3">DDE Tnp4 domain-containing protein</fullName>
    </recommendedName>
</protein>
<comment type="caution">
    <text evidence="4">The sequence shown here is derived from an EMBL/GenBank/DDBJ whole genome shotgun (WGS) entry which is preliminary data.</text>
</comment>
<dbReference type="EMBL" id="JACEFF010000280">
    <property type="protein sequence ID" value="KAH9640557.1"/>
    <property type="molecule type" value="Genomic_DNA"/>
</dbReference>
<dbReference type="GO" id="GO:0046872">
    <property type="term" value="F:metal ion binding"/>
    <property type="evidence" value="ECO:0007669"/>
    <property type="project" value="UniProtKB-KW"/>
</dbReference>
<accession>A0A922MPS7</accession>
<evidence type="ECO:0000313" key="4">
    <source>
        <dbReference type="EMBL" id="KAH9640557.1"/>
    </source>
</evidence>
<evidence type="ECO:0000313" key="5">
    <source>
        <dbReference type="Proteomes" id="UP000814243"/>
    </source>
</evidence>
<dbReference type="AlphaFoldDB" id="A0A922MPS7"/>
<sequence>MNLNIVRYFDASDSEDSSDDDNVITHFILMRRPKTFRVRNSPLETWDDVDFCQRYRLSKETVMWIVCEIGDYLKTPTTRYLLICVKKYLLTPLADPQTPAERLYNESHIRTRNVVERTFGVWKRRFPCIGSQLRVKLENVQPIIVSTAILHNICIDKSDHLPHASENVAPEDVIENYITYPITANEQEYRNQLIRTYFAALLDTD</sequence>
<gene>
    <name evidence="4" type="ORF">HF086_001606</name>
</gene>
<dbReference type="Pfam" id="PF13359">
    <property type="entry name" value="DDE_Tnp_4"/>
    <property type="match status" value="1"/>
</dbReference>
<evidence type="ECO:0000256" key="2">
    <source>
        <dbReference type="ARBA" id="ARBA00022723"/>
    </source>
</evidence>
<dbReference type="InterPro" id="IPR027806">
    <property type="entry name" value="HARBI1_dom"/>
</dbReference>
<reference evidence="4" key="1">
    <citation type="journal article" date="2021" name="G3 (Bethesda)">
        <title>Genome and transcriptome analysis of the beet armyworm Spodoptera exigua reveals targets for pest control. .</title>
        <authorList>
            <person name="Simon S."/>
            <person name="Breeschoten T."/>
            <person name="Jansen H.J."/>
            <person name="Dirks R.P."/>
            <person name="Schranz M.E."/>
            <person name="Ros V.I.D."/>
        </authorList>
    </citation>
    <scope>NUCLEOTIDE SEQUENCE</scope>
    <source>
        <strain evidence="4">TB_SE_WUR_2020</strain>
    </source>
</reference>
<proteinExistence type="predicted"/>
<keyword evidence="2" id="KW-0479">Metal-binding</keyword>
<evidence type="ECO:0000256" key="1">
    <source>
        <dbReference type="ARBA" id="ARBA00001968"/>
    </source>
</evidence>
<comment type="cofactor">
    <cofactor evidence="1">
        <name>a divalent metal cation</name>
        <dbReference type="ChEBI" id="CHEBI:60240"/>
    </cofactor>
</comment>